<dbReference type="OrthoDB" id="3796227at2759"/>
<gene>
    <name evidence="2" type="ORF">B0A55_09939</name>
</gene>
<reference evidence="2 3" key="1">
    <citation type="submission" date="2017-03" db="EMBL/GenBank/DDBJ databases">
        <title>Genomes of endolithic fungi from Antarctica.</title>
        <authorList>
            <person name="Coleine C."/>
            <person name="Masonjones S."/>
            <person name="Stajich J.E."/>
        </authorList>
    </citation>
    <scope>NUCLEOTIDE SEQUENCE [LARGE SCALE GENOMIC DNA]</scope>
    <source>
        <strain evidence="2 3">CCFEE 5184</strain>
    </source>
</reference>
<dbReference type="EMBL" id="NAJQ01000870">
    <property type="protein sequence ID" value="TKA64116.1"/>
    <property type="molecule type" value="Genomic_DNA"/>
</dbReference>
<name>A0A4U0WNZ8_9PEZI</name>
<dbReference type="Proteomes" id="UP000309340">
    <property type="component" value="Unassembled WGS sequence"/>
</dbReference>
<organism evidence="2 3">
    <name type="scientific">Friedmanniomyces simplex</name>
    <dbReference type="NCBI Taxonomy" id="329884"/>
    <lineage>
        <taxon>Eukaryota</taxon>
        <taxon>Fungi</taxon>
        <taxon>Dikarya</taxon>
        <taxon>Ascomycota</taxon>
        <taxon>Pezizomycotina</taxon>
        <taxon>Dothideomycetes</taxon>
        <taxon>Dothideomycetidae</taxon>
        <taxon>Mycosphaerellales</taxon>
        <taxon>Teratosphaeriaceae</taxon>
        <taxon>Friedmanniomyces</taxon>
    </lineage>
</organism>
<evidence type="ECO:0000313" key="3">
    <source>
        <dbReference type="Proteomes" id="UP000309340"/>
    </source>
</evidence>
<evidence type="ECO:0000313" key="2">
    <source>
        <dbReference type="EMBL" id="TKA64116.1"/>
    </source>
</evidence>
<dbReference type="STRING" id="329884.A0A4U0WNZ8"/>
<protein>
    <submittedName>
        <fullName evidence="2">Uncharacterized protein</fullName>
    </submittedName>
</protein>
<dbReference type="AlphaFoldDB" id="A0A4U0WNZ8"/>
<sequence>MIYTARGCVRQKHQNMEFISVPKPNVPLYNGEAGAVETLTFMPHATQRPKFGVRLLGNGLKTDDMAMIQLHGRGQATKGNIRKCRAKLRRQILNSGKYVFNNTEWTSRENAGVDLQKKSDYDLSGCTQLPAKRRRTTPLKAARLIDLARDIVNMPSPDDSGFLTQAIQYAVQHNDASLTTDDVQQLALREGFVMPAGALSTGTNWDKDGRDRVLAVMGQAFQGSDEESGDEDDGEDEDA</sequence>
<feature type="compositionally biased region" description="Acidic residues" evidence="1">
    <location>
        <begin position="224"/>
        <end position="239"/>
    </location>
</feature>
<feature type="region of interest" description="Disordered" evidence="1">
    <location>
        <begin position="219"/>
        <end position="239"/>
    </location>
</feature>
<comment type="caution">
    <text evidence="2">The sequence shown here is derived from an EMBL/GenBank/DDBJ whole genome shotgun (WGS) entry which is preliminary data.</text>
</comment>
<keyword evidence="3" id="KW-1185">Reference proteome</keyword>
<accession>A0A4U0WNZ8</accession>
<evidence type="ECO:0000256" key="1">
    <source>
        <dbReference type="SAM" id="MobiDB-lite"/>
    </source>
</evidence>
<proteinExistence type="predicted"/>